<dbReference type="SUPFAM" id="SSF46565">
    <property type="entry name" value="Chaperone J-domain"/>
    <property type="match status" value="1"/>
</dbReference>
<feature type="compositionally biased region" description="Low complexity" evidence="4">
    <location>
        <begin position="1370"/>
        <end position="1397"/>
    </location>
</feature>
<dbReference type="PANTHER" id="PTHR28004:SF2">
    <property type="entry name" value="D-SERINE DEHYDRATASE"/>
    <property type="match status" value="1"/>
</dbReference>
<name>A9USU4_MONBE</name>
<feature type="domain" description="C2H2-type" evidence="6">
    <location>
        <begin position="1427"/>
        <end position="1455"/>
    </location>
</feature>
<dbReference type="InterPro" id="IPR051466">
    <property type="entry name" value="D-amino_acid_metab_enzyme"/>
</dbReference>
<dbReference type="InterPro" id="IPR042208">
    <property type="entry name" value="D-ser_dehydrat-like_sf"/>
</dbReference>
<organism evidence="7 8">
    <name type="scientific">Monosiga brevicollis</name>
    <name type="common">Choanoflagellate</name>
    <dbReference type="NCBI Taxonomy" id="81824"/>
    <lineage>
        <taxon>Eukaryota</taxon>
        <taxon>Choanoflagellata</taxon>
        <taxon>Craspedida</taxon>
        <taxon>Salpingoecidae</taxon>
        <taxon>Monosiga</taxon>
    </lineage>
</organism>
<dbReference type="PROSITE" id="PS00028">
    <property type="entry name" value="ZINC_FINGER_C2H2_1"/>
    <property type="match status" value="1"/>
</dbReference>
<feature type="region of interest" description="Disordered" evidence="4">
    <location>
        <begin position="509"/>
        <end position="531"/>
    </location>
</feature>
<dbReference type="PROSITE" id="PS50076">
    <property type="entry name" value="DNAJ_2"/>
    <property type="match status" value="1"/>
</dbReference>
<dbReference type="Gene3D" id="2.40.37.20">
    <property type="entry name" value="D-serine dehydratase-like domain"/>
    <property type="match status" value="1"/>
</dbReference>
<keyword evidence="3" id="KW-0863">Zinc-finger</keyword>
<accession>A9USU4</accession>
<dbReference type="STRING" id="81824.A9USU4"/>
<evidence type="ECO:0000313" key="8">
    <source>
        <dbReference type="Proteomes" id="UP000001357"/>
    </source>
</evidence>
<dbReference type="InterPro" id="IPR001608">
    <property type="entry name" value="Ala_racemase_N"/>
</dbReference>
<dbReference type="KEGG" id="mbr:MONBRDRAFT_31280"/>
<dbReference type="InterPro" id="IPR011047">
    <property type="entry name" value="Quinoprotein_ADH-like_sf"/>
</dbReference>
<dbReference type="RefSeq" id="XP_001743450.1">
    <property type="nucleotide sequence ID" value="XM_001743398.1"/>
</dbReference>
<feature type="compositionally biased region" description="Polar residues" evidence="4">
    <location>
        <begin position="610"/>
        <end position="624"/>
    </location>
</feature>
<dbReference type="GO" id="GO:0008270">
    <property type="term" value="F:zinc ion binding"/>
    <property type="evidence" value="ECO:0007669"/>
    <property type="project" value="UniProtKB-KW"/>
</dbReference>
<feature type="region of interest" description="Disordered" evidence="4">
    <location>
        <begin position="607"/>
        <end position="642"/>
    </location>
</feature>
<dbReference type="Pfam" id="PF00226">
    <property type="entry name" value="DnaJ"/>
    <property type="match status" value="1"/>
</dbReference>
<dbReference type="Pfam" id="PF14031">
    <property type="entry name" value="D-ser_dehydrat"/>
    <property type="match status" value="1"/>
</dbReference>
<dbReference type="InterPro" id="IPR015943">
    <property type="entry name" value="WD40/YVTN_repeat-like_dom_sf"/>
</dbReference>
<dbReference type="GeneID" id="5888405"/>
<dbReference type="InterPro" id="IPR036869">
    <property type="entry name" value="J_dom_sf"/>
</dbReference>
<dbReference type="EMBL" id="CH991544">
    <property type="protein sequence ID" value="EDQ92164.1"/>
    <property type="molecule type" value="Genomic_DNA"/>
</dbReference>
<dbReference type="eggNOG" id="ENOG502QRZ0">
    <property type="taxonomic scope" value="Eukaryota"/>
</dbReference>
<evidence type="ECO:0000256" key="1">
    <source>
        <dbReference type="ARBA" id="ARBA00005323"/>
    </source>
</evidence>
<dbReference type="SMART" id="SM00355">
    <property type="entry name" value="ZnF_C2H2"/>
    <property type="match status" value="2"/>
</dbReference>
<dbReference type="SMART" id="SM01119">
    <property type="entry name" value="D-ser_dehydrat"/>
    <property type="match status" value="1"/>
</dbReference>
<evidence type="ECO:0000259" key="5">
    <source>
        <dbReference type="PROSITE" id="PS50076"/>
    </source>
</evidence>
<keyword evidence="8" id="KW-1185">Reference proteome</keyword>
<dbReference type="SUPFAM" id="SSF50978">
    <property type="entry name" value="WD40 repeat-like"/>
    <property type="match status" value="1"/>
</dbReference>
<protein>
    <recommendedName>
        <fullName evidence="9">D-serine dehydratase-like domain-containing protein</fullName>
    </recommendedName>
</protein>
<dbReference type="PANTHER" id="PTHR28004">
    <property type="entry name" value="ZGC:162816-RELATED"/>
    <property type="match status" value="1"/>
</dbReference>
<dbReference type="GO" id="GO:0008721">
    <property type="term" value="F:D-serine ammonia-lyase activity"/>
    <property type="evidence" value="ECO:0000318"/>
    <property type="project" value="GO_Central"/>
</dbReference>
<dbReference type="Gene3D" id="2.130.10.10">
    <property type="entry name" value="YVTN repeat-like/Quinoprotein amine dehydrogenase"/>
    <property type="match status" value="1"/>
</dbReference>
<dbReference type="CDD" id="cd06257">
    <property type="entry name" value="DnaJ"/>
    <property type="match status" value="1"/>
</dbReference>
<dbReference type="Gene3D" id="3.20.20.10">
    <property type="entry name" value="Alanine racemase"/>
    <property type="match status" value="1"/>
</dbReference>
<reference evidence="7 8" key="1">
    <citation type="journal article" date="2008" name="Nature">
        <title>The genome of the choanoflagellate Monosiga brevicollis and the origin of metazoans.</title>
        <authorList>
            <consortium name="JGI Sequencing"/>
            <person name="King N."/>
            <person name="Westbrook M.J."/>
            <person name="Young S.L."/>
            <person name="Kuo A."/>
            <person name="Abedin M."/>
            <person name="Chapman J."/>
            <person name="Fairclough S."/>
            <person name="Hellsten U."/>
            <person name="Isogai Y."/>
            <person name="Letunic I."/>
            <person name="Marr M."/>
            <person name="Pincus D."/>
            <person name="Putnam N."/>
            <person name="Rokas A."/>
            <person name="Wright K.J."/>
            <person name="Zuzow R."/>
            <person name="Dirks W."/>
            <person name="Good M."/>
            <person name="Goodstein D."/>
            <person name="Lemons D."/>
            <person name="Li W."/>
            <person name="Lyons J.B."/>
            <person name="Morris A."/>
            <person name="Nichols S."/>
            <person name="Richter D.J."/>
            <person name="Salamov A."/>
            <person name="Bork P."/>
            <person name="Lim W.A."/>
            <person name="Manning G."/>
            <person name="Miller W.T."/>
            <person name="McGinnis W."/>
            <person name="Shapiro H."/>
            <person name="Tjian R."/>
            <person name="Grigoriev I.V."/>
            <person name="Rokhsar D."/>
        </authorList>
    </citation>
    <scope>NUCLEOTIDE SEQUENCE [LARGE SCALE GENOMIC DNA]</scope>
    <source>
        <strain evidence="8">MX1 / ATCC 50154</strain>
    </source>
</reference>
<dbReference type="Gene3D" id="1.10.287.110">
    <property type="entry name" value="DnaJ domain"/>
    <property type="match status" value="1"/>
</dbReference>
<evidence type="ECO:0000256" key="3">
    <source>
        <dbReference type="PROSITE-ProRule" id="PRU00042"/>
    </source>
</evidence>
<dbReference type="PRINTS" id="PR00625">
    <property type="entry name" value="JDOMAIN"/>
</dbReference>
<dbReference type="InterPro" id="IPR013087">
    <property type="entry name" value="Znf_C2H2_type"/>
</dbReference>
<dbReference type="Pfam" id="PF01168">
    <property type="entry name" value="Ala_racemase_N"/>
    <property type="match status" value="1"/>
</dbReference>
<evidence type="ECO:0000256" key="4">
    <source>
        <dbReference type="SAM" id="MobiDB-lite"/>
    </source>
</evidence>
<dbReference type="SUPFAM" id="SSF51419">
    <property type="entry name" value="PLP-binding barrel"/>
    <property type="match status" value="1"/>
</dbReference>
<keyword evidence="3" id="KW-0479">Metal-binding</keyword>
<keyword evidence="3" id="KW-0862">Zinc</keyword>
<dbReference type="SMART" id="SM00271">
    <property type="entry name" value="DnaJ"/>
    <property type="match status" value="1"/>
</dbReference>
<proteinExistence type="inferred from homology"/>
<dbReference type="InterPro" id="IPR001623">
    <property type="entry name" value="DnaJ_domain"/>
</dbReference>
<feature type="region of interest" description="Disordered" evidence="4">
    <location>
        <begin position="1368"/>
        <end position="1419"/>
    </location>
</feature>
<dbReference type="InterPro" id="IPR026956">
    <property type="entry name" value="D-ser_dehydrat-like_dom"/>
</dbReference>
<dbReference type="SUPFAM" id="SSF50998">
    <property type="entry name" value="Quinoprotein alcohol dehydrogenase-like"/>
    <property type="match status" value="1"/>
</dbReference>
<gene>
    <name evidence="7" type="ORF">MONBRDRAFT_31280</name>
</gene>
<dbReference type="InParanoid" id="A9USU4"/>
<sequence>MAGTGLQLAELATPFASVDLHKVQANVHRMQARANQLGVRLRPHYKTHKTRQGASLQLAAQDQPGITVSTLEEARHVQAVVSDVLFAGYPTEAKVKEILALTESLAAFGILVACSAHLNVLFRGLRLASPPPGRPLGVWLDVDSGYHRSGLGTDADAAVTALELVRCINQHPGLTFCGLYTHAGHSYAARGVSEIQAIARQERDALCTLATYLRTEHMTVAATAVGSTPTCSQPPPEGLDGITEMHPGNYIFYDVMQAHIGACRLEDVAIQVHMTITAVQRDRLLVVHKVQVRCLAKNVSCLALKRSWRNVNTCQLFPQQPEEGFGAFIDHPTLRLLRVSQESSVVVAQPECDLTESFAVGQRLRLLPWHSCTIAALHPQLFVTQDQTTVLEACQAACRVAYTYIQDQLIAVRLQRIPEADESLAPRLRIDNVACSVDYHHELYLIAFEFGTILECQFEPPNQTGTAACVVTYLPPTDIVHAAAGISQIHLNGCNKARAPAAIAIPSTVRGPVSSSPPPFPEVDATPQQPPTKVERVASTLRSSSAPADAPIVTRIEPPSEPAPHAVALTSQPPIPRKVAPVRDEEPPRKRTAFEASAQRKTMLLDAWPQVSSQRITKPASTQPQHRKLNEDLRAAPTPDPVPGPMLRVIGPVQDAAVQTTAPPACLDASSQVAPIETNHVATQHIGTITQDAASQTATIPPILDQGVQASVTQKTASIQATSTARHAKTQTRPLHADMTTLLSKTCSREQPWALSTHRLAGQPAMDARGATFLACGACQRKDKLQTCPRCGLVICRSCHTRLLSFQDKTRQLQKQYEELLHPPPLDSEPEVVCLDSENDSDQPSQEHPTAGTRDPKAAGSSSTPHGPGAPSGNPPCISKPIVVATAPSVIEAATILYAARGGHSIPYLILGLQSGLVQVYELSDYPPQGKLIAQHQNHRQTVAAVAALPDKGYLSGSYDGTVHAHILGQKTSVMTQLDAAVHELCVAGARAFIGLRSGHVVVLHLPTNLILHRFDVADKTITSISVFDFQGLEVMLAASVSGTVQAQLTCSHEAPARPDPNLSAAARPRVMACLVCLSQRTASSVAPADDGIFDRLACSKCLRREHQSTLALDSCTHAKNGLCSLKCEACLHQRIRIMRRQYDKHVTLALSQDADLTSVLQCRACKNPCPRFAPFNLCHDCVGLAVSGRSVSCQQHEGLACAPSSCIECRTIAARRVTNSYRPSMAWVAPGWRLLVSSTPVLGLLMVPPSTVVVSGSSKKHNVLALSIFDGSVQWRLTSGSKTVRALALQEQHLFAGGFDGCIRSFFCRATRRSPRPHQEIMPNHADDWVYALKPVSMNGHSHLLRAGRHGTAWIIPLGFSGTLPDITPPSSSAPSTAPASFHGGPTTGTTQPVGTKDAFRGTHRSHGAIPPAQAHEAGRNRNYRLQCRQCHALFESRADLTAHQTLEHNTNPTFQRRTKDNNYVFMGSKDFQRLVDEEQQSYAQHLEPSAVQDQVPLRPAPPPGKLPCDVLGCTAFLDSAVDLENHCQSLNHDGYLAALHRLKPSPYEILNLDLNATSAQVRQRYRDLSRRWHPDRNPQQCANLAFQMFSEAYRTLNAGQ</sequence>
<evidence type="ECO:0000256" key="2">
    <source>
        <dbReference type="ARBA" id="ARBA00023239"/>
    </source>
</evidence>
<evidence type="ECO:0008006" key="9">
    <source>
        <dbReference type="Google" id="ProtNLM"/>
    </source>
</evidence>
<dbReference type="Proteomes" id="UP000001357">
    <property type="component" value="Unassembled WGS sequence"/>
</dbReference>
<feature type="domain" description="J" evidence="5">
    <location>
        <begin position="1547"/>
        <end position="1602"/>
    </location>
</feature>
<evidence type="ECO:0000259" key="6">
    <source>
        <dbReference type="PROSITE" id="PS50157"/>
    </source>
</evidence>
<dbReference type="GO" id="GO:0036088">
    <property type="term" value="P:D-serine catabolic process"/>
    <property type="evidence" value="ECO:0000318"/>
    <property type="project" value="GO_Central"/>
</dbReference>
<dbReference type="PROSITE" id="PS50157">
    <property type="entry name" value="ZINC_FINGER_C2H2_2"/>
    <property type="match status" value="1"/>
</dbReference>
<comment type="similarity">
    <text evidence="1">Belongs to the DSD1 family.</text>
</comment>
<dbReference type="InterPro" id="IPR036322">
    <property type="entry name" value="WD40_repeat_dom_sf"/>
</dbReference>
<dbReference type="InterPro" id="IPR029066">
    <property type="entry name" value="PLP-binding_barrel"/>
</dbReference>
<evidence type="ECO:0000313" key="7">
    <source>
        <dbReference type="EMBL" id="EDQ92164.1"/>
    </source>
</evidence>
<feature type="region of interest" description="Disordered" evidence="4">
    <location>
        <begin position="819"/>
        <end position="875"/>
    </location>
</feature>
<keyword evidence="2" id="KW-0456">Lyase</keyword>